<proteinExistence type="predicted"/>
<keyword evidence="1" id="KW-0472">Membrane</keyword>
<dbReference type="RefSeq" id="WP_176147304.1">
    <property type="nucleotide sequence ID" value="NZ_BAABKC010000001.1"/>
</dbReference>
<evidence type="ECO:0008006" key="4">
    <source>
        <dbReference type="Google" id="ProtNLM"/>
    </source>
</evidence>
<evidence type="ECO:0000313" key="3">
    <source>
        <dbReference type="Proteomes" id="UP001500124"/>
    </source>
</evidence>
<evidence type="ECO:0000313" key="2">
    <source>
        <dbReference type="EMBL" id="GAA5041014.1"/>
    </source>
</evidence>
<comment type="caution">
    <text evidence="2">The sequence shown here is derived from an EMBL/GenBank/DDBJ whole genome shotgun (WGS) entry which is preliminary data.</text>
</comment>
<name>A0ABP9JT48_9ACTN</name>
<keyword evidence="1" id="KW-1133">Transmembrane helix</keyword>
<sequence length="260" mass="25966">MRLSDPLRGASARLAHLRSAGARQAADWNERMLAQAGDGTRRGTRWGRSALAAVPAAVAVGALGTALAGGALAAGFNITHQPFTLTSNGVSGTGFGAIVNTPAVGEADGTTSTRTGMTRVGFSQARLAGLCGIVHQRFAGVPYSLLLTAGQKVEEGSSGSFTPDIEAKNLYLQATDLGSRGATRLENTVIGQSADQVSVAGKPLSGAQPGAFGLGSAGGEGGASISLRGLVAQAHDAEIAGSMELPGLNLRVVPGSATSC</sequence>
<keyword evidence="1" id="KW-0812">Transmembrane</keyword>
<organism evidence="2 3">
    <name type="scientific">Streptomyces similanensis</name>
    <dbReference type="NCBI Taxonomy" id="1274988"/>
    <lineage>
        <taxon>Bacteria</taxon>
        <taxon>Bacillati</taxon>
        <taxon>Actinomycetota</taxon>
        <taxon>Actinomycetes</taxon>
        <taxon>Kitasatosporales</taxon>
        <taxon>Streptomycetaceae</taxon>
        <taxon>Streptomyces</taxon>
    </lineage>
</organism>
<dbReference type="Proteomes" id="UP001500124">
    <property type="component" value="Unassembled WGS sequence"/>
</dbReference>
<protein>
    <recommendedName>
        <fullName evidence="4">Cholesterol esterase</fullName>
    </recommendedName>
</protein>
<keyword evidence="3" id="KW-1185">Reference proteome</keyword>
<dbReference type="Pfam" id="PF19741">
    <property type="entry name" value="DUF6230"/>
    <property type="match status" value="1"/>
</dbReference>
<dbReference type="EMBL" id="BAABKC010000001">
    <property type="protein sequence ID" value="GAA5041014.1"/>
    <property type="molecule type" value="Genomic_DNA"/>
</dbReference>
<gene>
    <name evidence="2" type="ORF">GCM10023336_00680</name>
</gene>
<feature type="transmembrane region" description="Helical" evidence="1">
    <location>
        <begin position="50"/>
        <end position="76"/>
    </location>
</feature>
<evidence type="ECO:0000256" key="1">
    <source>
        <dbReference type="SAM" id="Phobius"/>
    </source>
</evidence>
<dbReference type="InterPro" id="IPR046198">
    <property type="entry name" value="DUF6230"/>
</dbReference>
<reference evidence="3" key="1">
    <citation type="journal article" date="2019" name="Int. J. Syst. Evol. Microbiol.">
        <title>The Global Catalogue of Microorganisms (GCM) 10K type strain sequencing project: providing services to taxonomists for standard genome sequencing and annotation.</title>
        <authorList>
            <consortium name="The Broad Institute Genomics Platform"/>
            <consortium name="The Broad Institute Genome Sequencing Center for Infectious Disease"/>
            <person name="Wu L."/>
            <person name="Ma J."/>
        </authorList>
    </citation>
    <scope>NUCLEOTIDE SEQUENCE [LARGE SCALE GENOMIC DNA]</scope>
    <source>
        <strain evidence="3">JCM 18410</strain>
    </source>
</reference>
<accession>A0ABP9JT48</accession>